<keyword evidence="2" id="KW-0150">Chloroplast</keyword>
<proteinExistence type="predicted"/>
<gene>
    <name evidence="5" type="ORF">CEY00_Acc03412</name>
</gene>
<evidence type="ECO:0000256" key="3">
    <source>
        <dbReference type="ARBA" id="ARBA00022640"/>
    </source>
</evidence>
<feature type="compositionally biased region" description="Low complexity" evidence="4">
    <location>
        <begin position="85"/>
        <end position="98"/>
    </location>
</feature>
<evidence type="ECO:0000256" key="1">
    <source>
        <dbReference type="ARBA" id="ARBA00004229"/>
    </source>
</evidence>
<organism evidence="5 6">
    <name type="scientific">Actinidia chinensis var. chinensis</name>
    <name type="common">Chinese soft-hair kiwi</name>
    <dbReference type="NCBI Taxonomy" id="1590841"/>
    <lineage>
        <taxon>Eukaryota</taxon>
        <taxon>Viridiplantae</taxon>
        <taxon>Streptophyta</taxon>
        <taxon>Embryophyta</taxon>
        <taxon>Tracheophyta</taxon>
        <taxon>Spermatophyta</taxon>
        <taxon>Magnoliopsida</taxon>
        <taxon>eudicotyledons</taxon>
        <taxon>Gunneridae</taxon>
        <taxon>Pentapetalae</taxon>
        <taxon>asterids</taxon>
        <taxon>Ericales</taxon>
        <taxon>Actinidiaceae</taxon>
        <taxon>Actinidia</taxon>
    </lineage>
</organism>
<feature type="region of interest" description="Disordered" evidence="4">
    <location>
        <begin position="1"/>
        <end position="26"/>
    </location>
</feature>
<dbReference type="PANTHER" id="PTHR35138:SF1">
    <property type="entry name" value="MYB-LIKE DOMAIN-CONTAINING PROTEIN"/>
    <property type="match status" value="1"/>
</dbReference>
<feature type="compositionally biased region" description="Basic residues" evidence="4">
    <location>
        <begin position="9"/>
        <end position="20"/>
    </location>
</feature>
<reference evidence="6" key="2">
    <citation type="journal article" date="2018" name="BMC Genomics">
        <title>A manually annotated Actinidia chinensis var. chinensis (kiwifruit) genome highlights the challenges associated with draft genomes and gene prediction in plants.</title>
        <authorList>
            <person name="Pilkington S.M."/>
            <person name="Crowhurst R."/>
            <person name="Hilario E."/>
            <person name="Nardozza S."/>
            <person name="Fraser L."/>
            <person name="Peng Y."/>
            <person name="Gunaseelan K."/>
            <person name="Simpson R."/>
            <person name="Tahir J."/>
            <person name="Deroles S.C."/>
            <person name="Templeton K."/>
            <person name="Luo Z."/>
            <person name="Davy M."/>
            <person name="Cheng C."/>
            <person name="McNeilage M."/>
            <person name="Scaglione D."/>
            <person name="Liu Y."/>
            <person name="Zhang Q."/>
            <person name="Datson P."/>
            <person name="De Silva N."/>
            <person name="Gardiner S.E."/>
            <person name="Bassett H."/>
            <person name="Chagne D."/>
            <person name="McCallum J."/>
            <person name="Dzierzon H."/>
            <person name="Deng C."/>
            <person name="Wang Y.Y."/>
            <person name="Barron L."/>
            <person name="Manako K."/>
            <person name="Bowen J."/>
            <person name="Foster T.M."/>
            <person name="Erridge Z.A."/>
            <person name="Tiffin H."/>
            <person name="Waite C.N."/>
            <person name="Davies K.M."/>
            <person name="Grierson E.P."/>
            <person name="Laing W.A."/>
            <person name="Kirk R."/>
            <person name="Chen X."/>
            <person name="Wood M."/>
            <person name="Montefiori M."/>
            <person name="Brummell D.A."/>
            <person name="Schwinn K.E."/>
            <person name="Catanach A."/>
            <person name="Fullerton C."/>
            <person name="Li D."/>
            <person name="Meiyalaghan S."/>
            <person name="Nieuwenhuizen N."/>
            <person name="Read N."/>
            <person name="Prakash R."/>
            <person name="Hunter D."/>
            <person name="Zhang H."/>
            <person name="McKenzie M."/>
            <person name="Knabel M."/>
            <person name="Harris A."/>
            <person name="Allan A.C."/>
            <person name="Gleave A."/>
            <person name="Chen A."/>
            <person name="Janssen B.J."/>
            <person name="Plunkett B."/>
            <person name="Ampomah-Dwamena C."/>
            <person name="Voogd C."/>
            <person name="Leif D."/>
            <person name="Lafferty D."/>
            <person name="Souleyre E.J.F."/>
            <person name="Varkonyi-Gasic E."/>
            <person name="Gambi F."/>
            <person name="Hanley J."/>
            <person name="Yao J.L."/>
            <person name="Cheung J."/>
            <person name="David K.M."/>
            <person name="Warren B."/>
            <person name="Marsh K."/>
            <person name="Snowden K.C."/>
            <person name="Lin-Wang K."/>
            <person name="Brian L."/>
            <person name="Martinez-Sanchez M."/>
            <person name="Wang M."/>
            <person name="Ileperuma N."/>
            <person name="Macnee N."/>
            <person name="Campin R."/>
            <person name="McAtee P."/>
            <person name="Drummond R.S.M."/>
            <person name="Espley R.V."/>
            <person name="Ireland H.S."/>
            <person name="Wu R."/>
            <person name="Atkinson R.G."/>
            <person name="Karunairetnam S."/>
            <person name="Bulley S."/>
            <person name="Chunkath S."/>
            <person name="Hanley Z."/>
            <person name="Storey R."/>
            <person name="Thrimawithana A.H."/>
            <person name="Thomson S."/>
            <person name="David C."/>
            <person name="Testolin R."/>
            <person name="Huang H."/>
            <person name="Hellens R.P."/>
            <person name="Schaffer R.J."/>
        </authorList>
    </citation>
    <scope>NUCLEOTIDE SEQUENCE [LARGE SCALE GENOMIC DNA]</scope>
    <source>
        <strain evidence="6">cv. Red5</strain>
    </source>
</reference>
<comment type="subcellular location">
    <subcellularLocation>
        <location evidence="1">Plastid</location>
        <location evidence="1">Chloroplast</location>
    </subcellularLocation>
</comment>
<evidence type="ECO:0000256" key="4">
    <source>
        <dbReference type="SAM" id="MobiDB-lite"/>
    </source>
</evidence>
<dbReference type="PANTHER" id="PTHR35138">
    <property type="entry name" value="OS01G0225300 PROTEIN"/>
    <property type="match status" value="1"/>
</dbReference>
<dbReference type="Proteomes" id="UP000241394">
    <property type="component" value="Chromosome LG3"/>
</dbReference>
<dbReference type="GO" id="GO:0015031">
    <property type="term" value="P:protein transport"/>
    <property type="evidence" value="ECO:0007669"/>
    <property type="project" value="InterPro"/>
</dbReference>
<feature type="region of interest" description="Disordered" evidence="4">
    <location>
        <begin position="80"/>
        <end position="99"/>
    </location>
</feature>
<keyword evidence="6" id="KW-1185">Reference proteome</keyword>
<name>A0A2R6RSM2_ACTCC</name>
<evidence type="ECO:0000313" key="6">
    <source>
        <dbReference type="Proteomes" id="UP000241394"/>
    </source>
</evidence>
<keyword evidence="3" id="KW-0934">Plastid</keyword>
<dbReference type="OrthoDB" id="1926316at2759"/>
<sequence>MASTESNRHYHHHSPRHRRPTNNLSGFLQSTTSNLFSLFPFHNPKFPFPSPISPTAASAPPPKICDPIVFADSSSSFLESTQTESSSGPSSLSSSSLLKDMASGSTPGFPATVRISSLRSAGKGGPAFVGQVFSMCDLSGTGLMAVSTHFDIPFITKRTPEWIKKIFTAKSERNGPVFRFFMDLGDAVSYVKRLNIPSGVVGACRLDLAYEHFKEKPHLFQFVPNEKQVKEANKLLKIMSHNGGRKKVDGVPVFSAQNLDIAIATTDGIQWYTPYFFDKNMLDNILEESVDQHFHTLIQTRNVQRRRDAIDDNLSAEMIEETGESIWEPPEVQEVLNEVGDPGIPLSVISKAAEIQLLYAVDKVLLGNRWLRKATGIQPKFPYMVDSFEERSAASLLRASNSESENNKCLQQHGTSKLTSTDSVQAEQGQRPSFQFPFEDWSWHPFSKLQKNHNQSNKRVEDADREYLKEEMQSSPLLPRITMVGISTVEAGQVSKASLKKTMEDLTRELEQTDQGNTAGTTSSEFNCNDRDPLFVANVGDYYSGAAKTGSVRWVRGGN</sequence>
<dbReference type="Pfam" id="PF04278">
    <property type="entry name" value="Tic22"/>
    <property type="match status" value="1"/>
</dbReference>
<dbReference type="EMBL" id="NKQK01000003">
    <property type="protein sequence ID" value="PSS33028.1"/>
    <property type="molecule type" value="Genomic_DNA"/>
</dbReference>
<reference evidence="5 6" key="1">
    <citation type="submission" date="2017-07" db="EMBL/GenBank/DDBJ databases">
        <title>An improved, manually edited Actinidia chinensis var. chinensis (kiwifruit) genome highlights the challenges associated with draft genomes and gene prediction in plants.</title>
        <authorList>
            <person name="Pilkington S."/>
            <person name="Crowhurst R."/>
            <person name="Hilario E."/>
            <person name="Nardozza S."/>
            <person name="Fraser L."/>
            <person name="Peng Y."/>
            <person name="Gunaseelan K."/>
            <person name="Simpson R."/>
            <person name="Tahir J."/>
            <person name="Deroles S."/>
            <person name="Templeton K."/>
            <person name="Luo Z."/>
            <person name="Davy M."/>
            <person name="Cheng C."/>
            <person name="Mcneilage M."/>
            <person name="Scaglione D."/>
            <person name="Liu Y."/>
            <person name="Zhang Q."/>
            <person name="Datson P."/>
            <person name="De Silva N."/>
            <person name="Gardiner S."/>
            <person name="Bassett H."/>
            <person name="Chagne D."/>
            <person name="Mccallum J."/>
            <person name="Dzierzon H."/>
            <person name="Deng C."/>
            <person name="Wang Y.-Y."/>
            <person name="Barron N."/>
            <person name="Manako K."/>
            <person name="Bowen J."/>
            <person name="Foster T."/>
            <person name="Erridge Z."/>
            <person name="Tiffin H."/>
            <person name="Waite C."/>
            <person name="Davies K."/>
            <person name="Grierson E."/>
            <person name="Laing W."/>
            <person name="Kirk R."/>
            <person name="Chen X."/>
            <person name="Wood M."/>
            <person name="Montefiori M."/>
            <person name="Brummell D."/>
            <person name="Schwinn K."/>
            <person name="Catanach A."/>
            <person name="Fullerton C."/>
            <person name="Li D."/>
            <person name="Meiyalaghan S."/>
            <person name="Nieuwenhuizen N."/>
            <person name="Read N."/>
            <person name="Prakash R."/>
            <person name="Hunter D."/>
            <person name="Zhang H."/>
            <person name="Mckenzie M."/>
            <person name="Knabel M."/>
            <person name="Harris A."/>
            <person name="Allan A."/>
            <person name="Chen A."/>
            <person name="Janssen B."/>
            <person name="Plunkett B."/>
            <person name="Dwamena C."/>
            <person name="Voogd C."/>
            <person name="Leif D."/>
            <person name="Lafferty D."/>
            <person name="Souleyre E."/>
            <person name="Varkonyi-Gasic E."/>
            <person name="Gambi F."/>
            <person name="Hanley J."/>
            <person name="Yao J.-L."/>
            <person name="Cheung J."/>
            <person name="David K."/>
            <person name="Warren B."/>
            <person name="Marsh K."/>
            <person name="Snowden K."/>
            <person name="Lin-Wang K."/>
            <person name="Brian L."/>
            <person name="Martinez-Sanchez M."/>
            <person name="Wang M."/>
            <person name="Ileperuma N."/>
            <person name="Macnee N."/>
            <person name="Campin R."/>
            <person name="Mcatee P."/>
            <person name="Drummond R."/>
            <person name="Espley R."/>
            <person name="Ireland H."/>
            <person name="Wu R."/>
            <person name="Atkinson R."/>
            <person name="Karunairetnam S."/>
            <person name="Bulley S."/>
            <person name="Chunkath S."/>
            <person name="Hanley Z."/>
            <person name="Storey R."/>
            <person name="Thrimawithana A."/>
            <person name="Thomson S."/>
            <person name="David C."/>
            <person name="Testolin R."/>
        </authorList>
    </citation>
    <scope>NUCLEOTIDE SEQUENCE [LARGE SCALE GENOMIC DNA]</scope>
    <source>
        <strain evidence="6">cv. Red5</strain>
        <tissue evidence="5">Young leaf</tissue>
    </source>
</reference>
<protein>
    <submittedName>
        <fullName evidence="5">GON-4-like protein</fullName>
    </submittedName>
</protein>
<dbReference type="GO" id="GO:0009507">
    <property type="term" value="C:chloroplast"/>
    <property type="evidence" value="ECO:0007669"/>
    <property type="project" value="UniProtKB-SubCell"/>
</dbReference>
<comment type="caution">
    <text evidence="5">The sequence shown here is derived from an EMBL/GenBank/DDBJ whole genome shotgun (WGS) entry which is preliminary data.</text>
</comment>
<dbReference type="FunCoup" id="A0A2R6RSM2">
    <property type="interactions" value="3559"/>
</dbReference>
<dbReference type="OMA" id="SRTPMWF"/>
<accession>A0A2R6RSM2</accession>
<evidence type="ECO:0000256" key="2">
    <source>
        <dbReference type="ARBA" id="ARBA00022528"/>
    </source>
</evidence>
<dbReference type="InterPro" id="IPR007378">
    <property type="entry name" value="Tic22-like"/>
</dbReference>
<dbReference type="InParanoid" id="A0A2R6RSM2"/>
<evidence type="ECO:0000313" key="5">
    <source>
        <dbReference type="EMBL" id="PSS33028.1"/>
    </source>
</evidence>
<dbReference type="AlphaFoldDB" id="A0A2R6RSM2"/>
<dbReference type="Gramene" id="PSS33028">
    <property type="protein sequence ID" value="PSS33028"/>
    <property type="gene ID" value="CEY00_Acc03412"/>
</dbReference>
<dbReference type="STRING" id="1590841.A0A2R6RSM2"/>